<evidence type="ECO:0000256" key="5">
    <source>
        <dbReference type="ARBA" id="ARBA00022679"/>
    </source>
</evidence>
<keyword evidence="3" id="KW-0698">rRNA processing</keyword>
<dbReference type="Proteomes" id="UP000186176">
    <property type="component" value="Unassembled WGS sequence"/>
</dbReference>
<evidence type="ECO:0000256" key="4">
    <source>
        <dbReference type="ARBA" id="ARBA00022603"/>
    </source>
</evidence>
<keyword evidence="2" id="KW-0690">Ribosome biogenesis</keyword>
<sequence>MDLLTKRNKVRKQPSTSSKFTSFRTSIILIDASLFVNKKGGKKELLTEEKILEEDVKLIANNEVRPDIIHNSLLMLLDSPLCKSGSLTDILILNSDGKLIRVNPKFRVPRSFKIFSKIFSEFLSSPNGELRLPDGENTVLITLLNDSIEDYFSNSEIVIGLSREAKKVSFRKFIKDEIARKIGNGAESISFVIGASAMNNSCGQFISKFTHYISLSDISIPSYICCTKICGEMEELLGIY</sequence>
<keyword evidence="5" id="KW-0808">Transferase</keyword>
<comment type="caution">
    <text evidence="9">The sequence shown here is derived from an EMBL/GenBank/DDBJ whole genome shotgun (WGS) entry which is preliminary data.</text>
</comment>
<keyword evidence="6" id="KW-0949">S-adenosyl-L-methionine</keyword>
<gene>
    <name evidence="9" type="ORF">cubi_01444</name>
</gene>
<keyword evidence="4" id="KW-0489">Methyltransferase</keyword>
<dbReference type="InterPro" id="IPR029028">
    <property type="entry name" value="Alpha/beta_knot_MTases"/>
</dbReference>
<evidence type="ECO:0000256" key="3">
    <source>
        <dbReference type="ARBA" id="ARBA00022552"/>
    </source>
</evidence>
<dbReference type="SUPFAM" id="SSF75217">
    <property type="entry name" value="alpha/beta knot"/>
    <property type="match status" value="1"/>
</dbReference>
<dbReference type="RefSeq" id="XP_028873683.1">
    <property type="nucleotide sequence ID" value="XM_029018456.1"/>
</dbReference>
<evidence type="ECO:0000256" key="1">
    <source>
        <dbReference type="ARBA" id="ARBA00008115"/>
    </source>
</evidence>
<dbReference type="Gene3D" id="3.40.1280.10">
    <property type="match status" value="1"/>
</dbReference>
<dbReference type="InterPro" id="IPR005304">
    <property type="entry name" value="Rbsml_bgen_MeTrfase_EMG1/NEP1"/>
</dbReference>
<dbReference type="Pfam" id="PF03587">
    <property type="entry name" value="EMG1"/>
    <property type="match status" value="1"/>
</dbReference>
<evidence type="ECO:0000256" key="6">
    <source>
        <dbReference type="ARBA" id="ARBA00022691"/>
    </source>
</evidence>
<dbReference type="GO" id="GO:0070475">
    <property type="term" value="P:rRNA base methylation"/>
    <property type="evidence" value="ECO:0007669"/>
    <property type="project" value="InterPro"/>
</dbReference>
<keyword evidence="7" id="KW-0699">rRNA-binding</keyword>
<reference evidence="9 10" key="1">
    <citation type="submission" date="2016-10" db="EMBL/GenBank/DDBJ databases">
        <title>Reductive evolution of mitochondrial metabolism and differential evolution of invasion-related proteins in Cryptosporidium.</title>
        <authorList>
            <person name="Liu S."/>
            <person name="Roellig D.M."/>
            <person name="Guo Y."/>
            <person name="Li N."/>
            <person name="Frace M.A."/>
            <person name="Tang K."/>
            <person name="Zhang L."/>
            <person name="Feng Y."/>
            <person name="Xiao L."/>
        </authorList>
    </citation>
    <scope>NUCLEOTIDE SEQUENCE [LARGE SCALE GENOMIC DNA]</scope>
    <source>
        <strain evidence="9">39726</strain>
    </source>
</reference>
<dbReference type="EMBL" id="LRBP01000025">
    <property type="protein sequence ID" value="OII72111.1"/>
    <property type="molecule type" value="Genomic_DNA"/>
</dbReference>
<proteinExistence type="inferred from homology"/>
<evidence type="ECO:0000313" key="10">
    <source>
        <dbReference type="Proteomes" id="UP000186176"/>
    </source>
</evidence>
<dbReference type="PANTHER" id="PTHR12636:SF5">
    <property type="entry name" value="RIBOSOMAL RNA SMALL SUBUNIT METHYLTRANSFERASE NEP1"/>
    <property type="match status" value="1"/>
</dbReference>
<evidence type="ECO:0000256" key="8">
    <source>
        <dbReference type="ARBA" id="ARBA00022884"/>
    </source>
</evidence>
<dbReference type="PANTHER" id="PTHR12636">
    <property type="entry name" value="NEP1/MRA1"/>
    <property type="match status" value="1"/>
</dbReference>
<dbReference type="VEuPathDB" id="CryptoDB:cubi_01444"/>
<dbReference type="OrthoDB" id="269804at2759"/>
<evidence type="ECO:0000256" key="7">
    <source>
        <dbReference type="ARBA" id="ARBA00022730"/>
    </source>
</evidence>
<protein>
    <submittedName>
        <fullName evidence="9">MRA1 NEP1 like pre-rRNA adjacent protein</fullName>
    </submittedName>
</protein>
<evidence type="ECO:0000313" key="9">
    <source>
        <dbReference type="EMBL" id="OII72111.1"/>
    </source>
</evidence>
<dbReference type="InterPro" id="IPR029026">
    <property type="entry name" value="tRNA_m1G_MTases_N"/>
</dbReference>
<comment type="similarity">
    <text evidence="1">Belongs to the class IV-like SAM-binding methyltransferase superfamily. RNA methyltransferase NEP1 family.</text>
</comment>
<dbReference type="AlphaFoldDB" id="A0A1J4MDP8"/>
<organism evidence="9 10">
    <name type="scientific">Cryptosporidium ubiquitum</name>
    <dbReference type="NCBI Taxonomy" id="857276"/>
    <lineage>
        <taxon>Eukaryota</taxon>
        <taxon>Sar</taxon>
        <taxon>Alveolata</taxon>
        <taxon>Apicomplexa</taxon>
        <taxon>Conoidasida</taxon>
        <taxon>Coccidia</taxon>
        <taxon>Eucoccidiorida</taxon>
        <taxon>Eimeriorina</taxon>
        <taxon>Cryptosporidiidae</taxon>
        <taxon>Cryptosporidium</taxon>
    </lineage>
</organism>
<dbReference type="GO" id="GO:0019843">
    <property type="term" value="F:rRNA binding"/>
    <property type="evidence" value="ECO:0007669"/>
    <property type="project" value="UniProtKB-KW"/>
</dbReference>
<dbReference type="GeneID" id="39978235"/>
<name>A0A1J4MDP8_9CRYT</name>
<dbReference type="GO" id="GO:0070037">
    <property type="term" value="F:rRNA (pseudouridine) methyltransferase activity"/>
    <property type="evidence" value="ECO:0007669"/>
    <property type="project" value="InterPro"/>
</dbReference>
<accession>A0A1J4MDP8</accession>
<evidence type="ECO:0000256" key="2">
    <source>
        <dbReference type="ARBA" id="ARBA00022517"/>
    </source>
</evidence>
<keyword evidence="8" id="KW-0694">RNA-binding</keyword>
<dbReference type="GO" id="GO:0032040">
    <property type="term" value="C:small-subunit processome"/>
    <property type="evidence" value="ECO:0007669"/>
    <property type="project" value="TreeGrafter"/>
</dbReference>
<keyword evidence="10" id="KW-1185">Reference proteome</keyword>